<dbReference type="Gene3D" id="3.40.50.1820">
    <property type="entry name" value="alpha/beta hydrolase"/>
    <property type="match status" value="1"/>
</dbReference>
<dbReference type="Proteomes" id="UP000199058">
    <property type="component" value="Unassembled WGS sequence"/>
</dbReference>
<proteinExistence type="predicted"/>
<dbReference type="STRING" id="1122252.SAMN05660443_1147"/>
<dbReference type="PANTHER" id="PTHR43689">
    <property type="entry name" value="HYDROLASE"/>
    <property type="match status" value="1"/>
</dbReference>
<dbReference type="SUPFAM" id="SSF53474">
    <property type="entry name" value="alpha/beta-Hydrolases"/>
    <property type="match status" value="1"/>
</dbReference>
<dbReference type="PANTHER" id="PTHR43689:SF8">
    <property type="entry name" value="ALPHA_BETA-HYDROLASES SUPERFAMILY PROTEIN"/>
    <property type="match status" value="1"/>
</dbReference>
<dbReference type="InterPro" id="IPR029058">
    <property type="entry name" value="AB_hydrolase_fold"/>
</dbReference>
<evidence type="ECO:0000313" key="3">
    <source>
        <dbReference type="Proteomes" id="UP000199058"/>
    </source>
</evidence>
<dbReference type="AlphaFoldDB" id="A0A1I1FRB2"/>
<dbReference type="Pfam" id="PF12697">
    <property type="entry name" value="Abhydrolase_6"/>
    <property type="match status" value="1"/>
</dbReference>
<accession>A0A1I1FRB2</accession>
<dbReference type="RefSeq" id="WP_091960517.1">
    <property type="nucleotide sequence ID" value="NZ_FOLH01000002.1"/>
</dbReference>
<protein>
    <submittedName>
        <fullName evidence="2">Pimeloyl-ACP methyl ester carboxylesterase</fullName>
    </submittedName>
</protein>
<gene>
    <name evidence="2" type="ORF">SAMN05660443_1147</name>
</gene>
<name>A0A1I1FRB2_9GAMM</name>
<reference evidence="2 3" key="1">
    <citation type="submission" date="2016-10" db="EMBL/GenBank/DDBJ databases">
        <authorList>
            <person name="de Groot N.N."/>
        </authorList>
    </citation>
    <scope>NUCLEOTIDE SEQUENCE [LARGE SCALE GENOMIC DNA]</scope>
    <source>
        <strain evidence="2 3">DSM 18438</strain>
    </source>
</reference>
<evidence type="ECO:0000313" key="2">
    <source>
        <dbReference type="EMBL" id="SFC01546.1"/>
    </source>
</evidence>
<feature type="domain" description="AB hydrolase-1" evidence="1">
    <location>
        <begin position="35"/>
        <end position="254"/>
    </location>
</feature>
<sequence>MTNLITTEDLYLKVPGGDIFVRLWQPELCKSSLPIILLHDSLGSVELWRDFPQRLAEHLQQPVFAYDRLGFGQSSPRDALPSWHFVEEEAEVYFPELLRGLDIQEFALLGHSVGGAMALNVAAVYGQICRWVVTEAAQTFVEERTREGIRQAEKLFVDPSQFERLKRWHGDKAQWVLDAWIKTWLAPEFSDWNLSSALARIESPVLALHGDQDEYGSSAFPELIVRQVPTGAQMRLLSECGHVPHREQQEQVLAEIESFLGH</sequence>
<dbReference type="InterPro" id="IPR000073">
    <property type="entry name" value="AB_hydrolase_1"/>
</dbReference>
<evidence type="ECO:0000259" key="1">
    <source>
        <dbReference type="Pfam" id="PF12697"/>
    </source>
</evidence>
<keyword evidence="3" id="KW-1185">Reference proteome</keyword>
<organism evidence="2 3">
    <name type="scientific">Marinospirillum celere</name>
    <dbReference type="NCBI Taxonomy" id="1122252"/>
    <lineage>
        <taxon>Bacteria</taxon>
        <taxon>Pseudomonadati</taxon>
        <taxon>Pseudomonadota</taxon>
        <taxon>Gammaproteobacteria</taxon>
        <taxon>Oceanospirillales</taxon>
        <taxon>Oceanospirillaceae</taxon>
        <taxon>Marinospirillum</taxon>
    </lineage>
</organism>
<dbReference type="EMBL" id="FOLH01000002">
    <property type="protein sequence ID" value="SFC01546.1"/>
    <property type="molecule type" value="Genomic_DNA"/>
</dbReference>
<dbReference type="OrthoDB" id="9779853at2"/>